<keyword evidence="3" id="KW-1185">Reference proteome</keyword>
<evidence type="ECO:0000313" key="3">
    <source>
        <dbReference type="Proteomes" id="UP000664521"/>
    </source>
</evidence>
<dbReference type="EMBL" id="CAJPDS010000013">
    <property type="protein sequence ID" value="CAF9914040.1"/>
    <property type="molecule type" value="Genomic_DNA"/>
</dbReference>
<protein>
    <submittedName>
        <fullName evidence="2">Uncharacterized protein</fullName>
    </submittedName>
</protein>
<dbReference type="Proteomes" id="UP000664521">
    <property type="component" value="Unassembled WGS sequence"/>
</dbReference>
<dbReference type="AlphaFoldDB" id="A0A8H3EYN0"/>
<feature type="chain" id="PRO_5034937611" evidence="1">
    <location>
        <begin position="24"/>
        <end position="213"/>
    </location>
</feature>
<feature type="signal peptide" evidence="1">
    <location>
        <begin position="1"/>
        <end position="23"/>
    </location>
</feature>
<evidence type="ECO:0000313" key="2">
    <source>
        <dbReference type="EMBL" id="CAF9914040.1"/>
    </source>
</evidence>
<reference evidence="2" key="1">
    <citation type="submission" date="2021-03" db="EMBL/GenBank/DDBJ databases">
        <authorList>
            <person name="Tagirdzhanova G."/>
        </authorList>
    </citation>
    <scope>NUCLEOTIDE SEQUENCE</scope>
</reference>
<gene>
    <name evidence="2" type="ORF">HETSPECPRED_001728</name>
</gene>
<evidence type="ECO:0000256" key="1">
    <source>
        <dbReference type="SAM" id="SignalP"/>
    </source>
</evidence>
<dbReference type="OrthoDB" id="5381648at2759"/>
<keyword evidence="1" id="KW-0732">Signal</keyword>
<comment type="caution">
    <text evidence="2">The sequence shown here is derived from an EMBL/GenBank/DDBJ whole genome shotgun (WGS) entry which is preliminary data.</text>
</comment>
<proteinExistence type="predicted"/>
<sequence length="213" mass="22461">MKIGSLFQAIGLTTICCTATVSGLTAPESKAARSLELLKREAGYVPGTIETVAQIVSELVSVQIVGAATSQSQLRFLCSSFDFSRLQNQFYNTTLMRNIICAGAQPDVLTPLPLIRNLTTEVSTEIWIVQGIGAVGGNVDKLCQIIDVDAATAIGLTGDLVKRDVCAAAKVAKQVDRSGKTLPVTLTNPIVASIAPLSELTLDFAKVTPTARP</sequence>
<accession>A0A8H3EYN0</accession>
<organism evidence="2 3">
    <name type="scientific">Heterodermia speciosa</name>
    <dbReference type="NCBI Taxonomy" id="116794"/>
    <lineage>
        <taxon>Eukaryota</taxon>
        <taxon>Fungi</taxon>
        <taxon>Dikarya</taxon>
        <taxon>Ascomycota</taxon>
        <taxon>Pezizomycotina</taxon>
        <taxon>Lecanoromycetes</taxon>
        <taxon>OSLEUM clade</taxon>
        <taxon>Lecanoromycetidae</taxon>
        <taxon>Caliciales</taxon>
        <taxon>Physciaceae</taxon>
        <taxon>Heterodermia</taxon>
    </lineage>
</organism>
<name>A0A8H3EYN0_9LECA</name>